<comment type="caution">
    <text evidence="7">The sequence shown here is derived from an EMBL/GenBank/DDBJ whole genome shotgun (WGS) entry which is preliminary data.</text>
</comment>
<evidence type="ECO:0000256" key="3">
    <source>
        <dbReference type="ARBA" id="ARBA00022989"/>
    </source>
</evidence>
<dbReference type="Pfam" id="PF05241">
    <property type="entry name" value="EBP"/>
    <property type="match status" value="1"/>
</dbReference>
<dbReference type="PANTHER" id="PTHR31204">
    <property type="entry name" value="SIGMA INTRACELLULAR RECEPTOR 2"/>
    <property type="match status" value="1"/>
</dbReference>
<dbReference type="GO" id="GO:0016020">
    <property type="term" value="C:membrane"/>
    <property type="evidence" value="ECO:0007669"/>
    <property type="project" value="UniProtKB-SubCell"/>
</dbReference>
<evidence type="ECO:0000256" key="2">
    <source>
        <dbReference type="ARBA" id="ARBA00022692"/>
    </source>
</evidence>
<feature type="transmembrane region" description="Helical" evidence="5">
    <location>
        <begin position="125"/>
        <end position="146"/>
    </location>
</feature>
<evidence type="ECO:0000313" key="7">
    <source>
        <dbReference type="EMBL" id="TXN29669.1"/>
    </source>
</evidence>
<gene>
    <name evidence="7" type="ORF">FVP33_10960</name>
</gene>
<feature type="transmembrane region" description="Helical" evidence="5">
    <location>
        <begin position="158"/>
        <end position="176"/>
    </location>
</feature>
<evidence type="ECO:0000259" key="6">
    <source>
        <dbReference type="PROSITE" id="PS51751"/>
    </source>
</evidence>
<feature type="transmembrane region" description="Helical" evidence="5">
    <location>
        <begin position="35"/>
        <end position="54"/>
    </location>
</feature>
<comment type="subcellular location">
    <subcellularLocation>
        <location evidence="1">Membrane</location>
        <topology evidence="1">Multi-pass membrane protein</topology>
    </subcellularLocation>
</comment>
<proteinExistence type="predicted"/>
<dbReference type="InterPro" id="IPR033118">
    <property type="entry name" value="EXPERA"/>
</dbReference>
<name>A0A5C8UQD6_9MICO</name>
<dbReference type="PROSITE" id="PS51751">
    <property type="entry name" value="EXPERA"/>
    <property type="match status" value="1"/>
</dbReference>
<protein>
    <submittedName>
        <fullName evidence="7">DUF2781 domain-containing protein</fullName>
    </submittedName>
</protein>
<dbReference type="AlphaFoldDB" id="A0A5C8UQD6"/>
<keyword evidence="3 5" id="KW-1133">Transmembrane helix</keyword>
<evidence type="ECO:0000256" key="4">
    <source>
        <dbReference type="ARBA" id="ARBA00023136"/>
    </source>
</evidence>
<evidence type="ECO:0000313" key="8">
    <source>
        <dbReference type="Proteomes" id="UP000321379"/>
    </source>
</evidence>
<keyword evidence="8" id="KW-1185">Reference proteome</keyword>
<evidence type="ECO:0000256" key="1">
    <source>
        <dbReference type="ARBA" id="ARBA00004141"/>
    </source>
</evidence>
<evidence type="ECO:0000256" key="5">
    <source>
        <dbReference type="SAM" id="Phobius"/>
    </source>
</evidence>
<organism evidence="7 8">
    <name type="scientific">Lacisediminihabitans profunda</name>
    <dbReference type="NCBI Taxonomy" id="2594790"/>
    <lineage>
        <taxon>Bacteria</taxon>
        <taxon>Bacillati</taxon>
        <taxon>Actinomycetota</taxon>
        <taxon>Actinomycetes</taxon>
        <taxon>Micrococcales</taxon>
        <taxon>Microbacteriaceae</taxon>
        <taxon>Lacisediminihabitans</taxon>
    </lineage>
</organism>
<dbReference type="PANTHER" id="PTHR31204:SF1">
    <property type="entry name" value="SIGMA INTRACELLULAR RECEPTOR 2"/>
    <property type="match status" value="1"/>
</dbReference>
<feature type="transmembrane region" description="Helical" evidence="5">
    <location>
        <begin position="89"/>
        <end position="113"/>
    </location>
</feature>
<sequence length="186" mass="20790">MLGAESALPALCPAAPLGHYGRVPNLPLRQRPVDIFFIVIFLAFAVTSVISDLLPTVSVEFSATSGNPLVQGNYWYAHDADPLFMNPPVWMRLVTGLSAFVYGPFYLVLAYALLRGRNWIQLPAVIYATMISVLTGVIVFGVEFFGEPQYQTHNPVKFLAFNLPYVVIPLILLARMRRPDPFTRKF</sequence>
<dbReference type="EMBL" id="VRMG01000008">
    <property type="protein sequence ID" value="TXN29669.1"/>
    <property type="molecule type" value="Genomic_DNA"/>
</dbReference>
<keyword evidence="4 5" id="KW-0472">Membrane</keyword>
<dbReference type="Proteomes" id="UP000321379">
    <property type="component" value="Unassembled WGS sequence"/>
</dbReference>
<dbReference type="InterPro" id="IPR051987">
    <property type="entry name" value="Sigma-2_receptor-like"/>
</dbReference>
<accession>A0A5C8UQD6</accession>
<reference evidence="7 8" key="1">
    <citation type="submission" date="2019-08" db="EMBL/GenBank/DDBJ databases">
        <title>Bacterial whole genome sequence for Glaciihabitans sp. CHu50b-6-2.</title>
        <authorList>
            <person name="Jin L."/>
        </authorList>
    </citation>
    <scope>NUCLEOTIDE SEQUENCE [LARGE SCALE GENOMIC DNA]</scope>
    <source>
        <strain evidence="7 8">CHu50b-6-2</strain>
    </source>
</reference>
<keyword evidence="2 5" id="KW-0812">Transmembrane</keyword>
<feature type="domain" description="EXPERA" evidence="6">
    <location>
        <begin position="33"/>
        <end position="173"/>
    </location>
</feature>